<evidence type="ECO:0000256" key="5">
    <source>
        <dbReference type="ARBA" id="ARBA00023014"/>
    </source>
</evidence>
<reference evidence="9" key="5">
    <citation type="submission" date="2020-02" db="EMBL/GenBank/DDBJ databases">
        <title>Analysis of Completed Campylobacter concisus Genomes Identified Genomospecies Features, Novel plasmids and Their Association with Severe Ulcerative Colitis.</title>
        <authorList>
            <person name="Zhang L."/>
        </authorList>
    </citation>
    <scope>NUCLEOTIDE SEQUENCE</scope>
    <source>
        <strain evidence="9">P10CDO-S2</strain>
        <strain evidence="10">P27CDO-S2</strain>
    </source>
</reference>
<dbReference type="SUPFAM" id="SSF54862">
    <property type="entry name" value="4Fe-4S ferredoxins"/>
    <property type="match status" value="1"/>
</dbReference>
<dbReference type="NCBIfam" id="NF009053">
    <property type="entry name" value="PRK12387.1"/>
    <property type="match status" value="1"/>
</dbReference>
<dbReference type="GO" id="GO:0003954">
    <property type="term" value="F:NADH dehydrogenase activity"/>
    <property type="evidence" value="ECO:0007669"/>
    <property type="project" value="TreeGrafter"/>
</dbReference>
<proteinExistence type="predicted"/>
<dbReference type="EMBL" id="CP012541">
    <property type="protein sequence ID" value="ALF48237.1"/>
    <property type="molecule type" value="Genomic_DNA"/>
</dbReference>
<dbReference type="Proteomes" id="UP000594630">
    <property type="component" value="Chromosome"/>
</dbReference>
<evidence type="ECO:0000313" key="13">
    <source>
        <dbReference type="Proteomes" id="UP000594513"/>
    </source>
</evidence>
<dbReference type="Proteomes" id="UP000066049">
    <property type="component" value="Chromosome"/>
</dbReference>
<evidence type="ECO:0000256" key="3">
    <source>
        <dbReference type="ARBA" id="ARBA00022737"/>
    </source>
</evidence>
<keyword evidence="2" id="KW-0479">Metal-binding</keyword>
<dbReference type="GO" id="GO:0009060">
    <property type="term" value="P:aerobic respiration"/>
    <property type="evidence" value="ECO:0007669"/>
    <property type="project" value="TreeGrafter"/>
</dbReference>
<reference evidence="8 12" key="3">
    <citation type="submission" date="2017-04" db="EMBL/GenBank/DDBJ databases">
        <title>Complete genome of Campylobacter concisus ATCC 33237T and draft genomes for an additional eight well characterized C. concisus strains.</title>
        <authorList>
            <person name="Cornelius A.J."/>
            <person name="Miller W.G."/>
            <person name="Lastovica A.J."/>
            <person name="On S.L."/>
            <person name="French N.P."/>
            <person name="Vandenberg O."/>
            <person name="Biggs P.J."/>
        </authorList>
    </citation>
    <scope>NUCLEOTIDE SEQUENCE [LARGE SCALE GENOMIC DNA]</scope>
    <source>
        <strain evidence="8 12">Lasto28.99</strain>
    </source>
</reference>
<accession>A0A0M5MGB8</accession>
<dbReference type="Proteomes" id="UP000195967">
    <property type="component" value="Unassembled WGS sequence"/>
</dbReference>
<keyword evidence="4" id="KW-0408">Iron</keyword>
<dbReference type="Proteomes" id="UP000594513">
    <property type="component" value="Chromosome"/>
</dbReference>
<dbReference type="Pfam" id="PF12838">
    <property type="entry name" value="Fer4_7"/>
    <property type="match status" value="1"/>
</dbReference>
<dbReference type="PANTHER" id="PTHR10849:SF35">
    <property type="entry name" value="FORMATE HYDROGENLYASE SUBUNIT 6-RELATED"/>
    <property type="match status" value="1"/>
</dbReference>
<dbReference type="Gene3D" id="3.30.70.3270">
    <property type="match status" value="1"/>
</dbReference>
<evidence type="ECO:0000313" key="12">
    <source>
        <dbReference type="Proteomes" id="UP000195967"/>
    </source>
</evidence>
<dbReference type="GeneID" id="28663266"/>
<evidence type="ECO:0000313" key="10">
    <source>
        <dbReference type="EMBL" id="QPH86890.1"/>
    </source>
</evidence>
<evidence type="ECO:0000259" key="6">
    <source>
        <dbReference type="PROSITE" id="PS51379"/>
    </source>
</evidence>
<dbReference type="PATRIC" id="fig|199.248.peg.1637"/>
<evidence type="ECO:0000256" key="4">
    <source>
        <dbReference type="ARBA" id="ARBA00023004"/>
    </source>
</evidence>
<keyword evidence="1" id="KW-0004">4Fe-4S</keyword>
<dbReference type="OrthoDB" id="9803192at2"/>
<reference evidence="13 14" key="4">
    <citation type="journal article" date="2018" name="Emerg. Microbes Infect.">
        <title>Genomic analysis of oral Campylobacter concisus strains identified a potential bacterial molecular marker associated with active Crohn's disease.</title>
        <authorList>
            <person name="Liu F."/>
            <person name="Ma R."/>
            <person name="Tay C.Y.A."/>
            <person name="Octavia S."/>
            <person name="Lan R."/>
            <person name="Chung H.K.L."/>
            <person name="Riordan S.M."/>
            <person name="Grimm M.C."/>
            <person name="Leong R.W."/>
            <person name="Tanaka M.M."/>
            <person name="Connor S."/>
            <person name="Zhang L."/>
        </authorList>
    </citation>
    <scope>NUCLEOTIDE SEQUENCE [LARGE SCALE GENOMIC DNA]</scope>
    <source>
        <strain evidence="9 14">P10CDO-S2</strain>
        <strain evidence="10 13">P27CDO-S2</strain>
    </source>
</reference>
<evidence type="ECO:0000313" key="7">
    <source>
        <dbReference type="EMBL" id="ALF48237.1"/>
    </source>
</evidence>
<evidence type="ECO:0000313" key="8">
    <source>
        <dbReference type="EMBL" id="OUT12319.1"/>
    </source>
</evidence>
<dbReference type="EMBL" id="CP049274">
    <property type="protein sequence ID" value="QPH85120.1"/>
    <property type="molecule type" value="Genomic_DNA"/>
</dbReference>
<keyword evidence="3" id="KW-0677">Repeat</keyword>
<dbReference type="InterPro" id="IPR017896">
    <property type="entry name" value="4Fe4S_Fe-S-bd"/>
</dbReference>
<dbReference type="KEGG" id="ccoc:CCON33237_1588"/>
<dbReference type="PANTHER" id="PTHR10849">
    <property type="entry name" value="NADH DEHYDROGENASE UBIQUINONE IRON-SULFUR PROTEIN 8, MITOCHONDRIAL"/>
    <property type="match status" value="1"/>
</dbReference>
<evidence type="ECO:0000313" key="9">
    <source>
        <dbReference type="EMBL" id="QPH85120.1"/>
    </source>
</evidence>
<keyword evidence="5" id="KW-0411">Iron-sulfur</keyword>
<dbReference type="AlphaFoldDB" id="A0A0M5MGB8"/>
<dbReference type="EMBL" id="NDYO01000003">
    <property type="protein sequence ID" value="OUT12319.1"/>
    <property type="molecule type" value="Genomic_DNA"/>
</dbReference>
<reference evidence="11" key="1">
    <citation type="submission" date="2015-08" db="EMBL/GenBank/DDBJ databases">
        <title>Comparative genomics of the Campylobacter concisus group.</title>
        <authorList>
            <person name="Miller W.G."/>
            <person name="Yee E."/>
            <person name="Chapman M.H."/>
            <person name="Huynh S."/>
            <person name="Bono J.L."/>
            <person name="On S.L.W."/>
            <person name="St Leger J."/>
            <person name="Foster G."/>
            <person name="Parker C.T."/>
        </authorList>
    </citation>
    <scope>NUCLEOTIDE SEQUENCE [LARGE SCALE GENOMIC DNA]</scope>
    <source>
        <strain evidence="11">ATCC 33237</strain>
    </source>
</reference>
<feature type="domain" description="4Fe-4S ferredoxin-type" evidence="6">
    <location>
        <begin position="66"/>
        <end position="95"/>
    </location>
</feature>
<gene>
    <name evidence="7" type="primary">hyfH</name>
    <name evidence="8" type="ORF">B9N62_02150</name>
    <name evidence="7" type="ORF">CCON33237_1588</name>
    <name evidence="9" type="ORF">CVT06_08495</name>
    <name evidence="10" type="ORF">CVT17_07890</name>
</gene>
<evidence type="ECO:0000313" key="14">
    <source>
        <dbReference type="Proteomes" id="UP000594630"/>
    </source>
</evidence>
<evidence type="ECO:0000256" key="2">
    <source>
        <dbReference type="ARBA" id="ARBA00022723"/>
    </source>
</evidence>
<sequence>MMKLFDITEKYGKATYAYPFEPYIVPENFRGQPNYTYDLCIGCAACGIACPSNAIELKMNEEQTKLVWEFDCGRCIFCGRCDEVCPTGAVRLSDSFELAVKFDKSALIQRGELEMQTCKCCGKPFTPKRLINFTLEKLGTANLLPGRLEEAKDYLYICPECKKNQSAERLTKGIEEAIK</sequence>
<dbReference type="InterPro" id="IPR010226">
    <property type="entry name" value="NADH_quinone_OxRdtase_chainI"/>
</dbReference>
<dbReference type="GO" id="GO:0016020">
    <property type="term" value="C:membrane"/>
    <property type="evidence" value="ECO:0007669"/>
    <property type="project" value="InterPro"/>
</dbReference>
<dbReference type="RefSeq" id="WP_054197155.1">
    <property type="nucleotide sequence ID" value="NZ_CABMKQ010000040.1"/>
</dbReference>
<dbReference type="InterPro" id="IPR017900">
    <property type="entry name" value="4Fe4S_Fe_S_CS"/>
</dbReference>
<evidence type="ECO:0000313" key="11">
    <source>
        <dbReference type="Proteomes" id="UP000066049"/>
    </source>
</evidence>
<dbReference type="GO" id="GO:0046872">
    <property type="term" value="F:metal ion binding"/>
    <property type="evidence" value="ECO:0007669"/>
    <property type="project" value="UniProtKB-KW"/>
</dbReference>
<organism evidence="7 11">
    <name type="scientific">Campylobacter concisus</name>
    <dbReference type="NCBI Taxonomy" id="199"/>
    <lineage>
        <taxon>Bacteria</taxon>
        <taxon>Pseudomonadati</taxon>
        <taxon>Campylobacterota</taxon>
        <taxon>Epsilonproteobacteria</taxon>
        <taxon>Campylobacterales</taxon>
        <taxon>Campylobacteraceae</taxon>
        <taxon>Campylobacter</taxon>
    </lineage>
</organism>
<reference evidence="7" key="2">
    <citation type="submission" date="2016-07" db="EMBL/GenBank/DDBJ databases">
        <title>Comparative genomics of the Campylobacter concisus group.</title>
        <authorList>
            <person name="Miller W.G."/>
            <person name="Yee E."/>
            <person name="Chapman M.H."/>
            <person name="Huynh S."/>
            <person name="Bono J.L."/>
            <person name="On S.L.W."/>
            <person name="StLeger J."/>
            <person name="Foster G."/>
            <person name="Parker C.T."/>
        </authorList>
    </citation>
    <scope>NUCLEOTIDE SEQUENCE</scope>
    <source>
        <strain evidence="7">ATCC 33237</strain>
    </source>
</reference>
<dbReference type="GO" id="GO:0051539">
    <property type="term" value="F:4 iron, 4 sulfur cluster binding"/>
    <property type="evidence" value="ECO:0007669"/>
    <property type="project" value="UniProtKB-KW"/>
</dbReference>
<dbReference type="PROSITE" id="PS51379">
    <property type="entry name" value="4FE4S_FER_2"/>
    <property type="match status" value="2"/>
</dbReference>
<name>A0A0M5MGB8_9BACT</name>
<keyword evidence="8" id="KW-0456">Lyase</keyword>
<dbReference type="PROSITE" id="PS00198">
    <property type="entry name" value="4FE4S_FER_1"/>
    <property type="match status" value="2"/>
</dbReference>
<feature type="domain" description="4Fe-4S ferredoxin-type" evidence="6">
    <location>
        <begin position="31"/>
        <end position="60"/>
    </location>
</feature>
<dbReference type="EMBL" id="CP049272">
    <property type="protein sequence ID" value="QPH86890.1"/>
    <property type="molecule type" value="Genomic_DNA"/>
</dbReference>
<dbReference type="GO" id="GO:0016829">
    <property type="term" value="F:lyase activity"/>
    <property type="evidence" value="ECO:0007669"/>
    <property type="project" value="UniProtKB-KW"/>
</dbReference>
<evidence type="ECO:0000256" key="1">
    <source>
        <dbReference type="ARBA" id="ARBA00022485"/>
    </source>
</evidence>
<protein>
    <submittedName>
        <fullName evidence="9">4Fe-4S dicluster domain-containing protein</fullName>
    </submittedName>
    <submittedName>
        <fullName evidence="8">Formate hydrogenlyase</fullName>
    </submittedName>
    <submittedName>
        <fullName evidence="7">Hydrogenase-4, component H</fullName>
    </submittedName>
</protein>